<evidence type="ECO:0000313" key="7">
    <source>
        <dbReference type="Proteomes" id="UP001499974"/>
    </source>
</evidence>
<dbReference type="Proteomes" id="UP001499974">
    <property type="component" value="Unassembled WGS sequence"/>
</dbReference>
<comment type="caution">
    <text evidence="6">The sequence shown here is derived from an EMBL/GenBank/DDBJ whole genome shotgun (WGS) entry which is preliminary data.</text>
</comment>
<dbReference type="PANTHER" id="PTHR30055:SF234">
    <property type="entry name" value="HTH-TYPE TRANSCRIPTIONAL REGULATOR BETI"/>
    <property type="match status" value="1"/>
</dbReference>
<evidence type="ECO:0000256" key="3">
    <source>
        <dbReference type="ARBA" id="ARBA00023163"/>
    </source>
</evidence>
<dbReference type="InterPro" id="IPR023772">
    <property type="entry name" value="DNA-bd_HTH_TetR-type_CS"/>
</dbReference>
<feature type="DNA-binding region" description="H-T-H motif" evidence="4">
    <location>
        <begin position="28"/>
        <end position="47"/>
    </location>
</feature>
<gene>
    <name evidence="6" type="ORF">GCM10023349_30010</name>
</gene>
<keyword evidence="7" id="KW-1185">Reference proteome</keyword>
<keyword evidence="1" id="KW-0805">Transcription regulation</keyword>
<dbReference type="EMBL" id="BAABKM010000002">
    <property type="protein sequence ID" value="GAA4709126.1"/>
    <property type="molecule type" value="Genomic_DNA"/>
</dbReference>
<evidence type="ECO:0000256" key="1">
    <source>
        <dbReference type="ARBA" id="ARBA00023015"/>
    </source>
</evidence>
<dbReference type="SUPFAM" id="SSF46689">
    <property type="entry name" value="Homeodomain-like"/>
    <property type="match status" value="1"/>
</dbReference>
<feature type="domain" description="HTH tetR-type" evidence="5">
    <location>
        <begin position="5"/>
        <end position="65"/>
    </location>
</feature>
<dbReference type="InterPro" id="IPR009057">
    <property type="entry name" value="Homeodomain-like_sf"/>
</dbReference>
<evidence type="ECO:0000259" key="5">
    <source>
        <dbReference type="PROSITE" id="PS50977"/>
    </source>
</evidence>
<name>A0ABP8XMC2_9ACTN</name>
<evidence type="ECO:0000256" key="2">
    <source>
        <dbReference type="ARBA" id="ARBA00023125"/>
    </source>
</evidence>
<keyword evidence="3" id="KW-0804">Transcription</keyword>
<dbReference type="PANTHER" id="PTHR30055">
    <property type="entry name" value="HTH-TYPE TRANSCRIPTIONAL REGULATOR RUTR"/>
    <property type="match status" value="1"/>
</dbReference>
<dbReference type="Gene3D" id="1.10.10.60">
    <property type="entry name" value="Homeodomain-like"/>
    <property type="match status" value="1"/>
</dbReference>
<sequence length="186" mass="20115">MSKAARTRAALREVALRHFVADGFEAASVPAIAAEVGVTERTFYRHFATKDEVLFGDVADRLAWFATAMRDRPADEDLVRSVLTALGSAPTDPQLLSEIARLRAALLSAERIDRTFRDRQGAMATELRAILGERGESGLDAAVHAEVVAGAVFAALAVWTEGPAPHDVRRLGDLTQQALEQVRPAL</sequence>
<dbReference type="PROSITE" id="PS01081">
    <property type="entry name" value="HTH_TETR_1"/>
    <property type="match status" value="1"/>
</dbReference>
<proteinExistence type="predicted"/>
<dbReference type="InterPro" id="IPR050109">
    <property type="entry name" value="HTH-type_TetR-like_transc_reg"/>
</dbReference>
<dbReference type="PROSITE" id="PS50977">
    <property type="entry name" value="HTH_TETR_2"/>
    <property type="match status" value="1"/>
</dbReference>
<dbReference type="InterPro" id="IPR001647">
    <property type="entry name" value="HTH_TetR"/>
</dbReference>
<evidence type="ECO:0000256" key="4">
    <source>
        <dbReference type="PROSITE-ProRule" id="PRU00335"/>
    </source>
</evidence>
<protein>
    <submittedName>
        <fullName evidence="6">TetR/AcrR family transcriptional regulator</fullName>
    </submittedName>
</protein>
<dbReference type="Gene3D" id="1.10.357.10">
    <property type="entry name" value="Tetracycline Repressor, domain 2"/>
    <property type="match status" value="1"/>
</dbReference>
<dbReference type="PRINTS" id="PR00455">
    <property type="entry name" value="HTHTETR"/>
</dbReference>
<dbReference type="Pfam" id="PF00440">
    <property type="entry name" value="TetR_N"/>
    <property type="match status" value="1"/>
</dbReference>
<reference evidence="7" key="1">
    <citation type="journal article" date="2019" name="Int. J. Syst. Evol. Microbiol.">
        <title>The Global Catalogue of Microorganisms (GCM) 10K type strain sequencing project: providing services to taxonomists for standard genome sequencing and annotation.</title>
        <authorList>
            <consortium name="The Broad Institute Genomics Platform"/>
            <consortium name="The Broad Institute Genome Sequencing Center for Infectious Disease"/>
            <person name="Wu L."/>
            <person name="Ma J."/>
        </authorList>
    </citation>
    <scope>NUCLEOTIDE SEQUENCE [LARGE SCALE GENOMIC DNA]</scope>
    <source>
        <strain evidence="7">JCM 18531</strain>
    </source>
</reference>
<accession>A0ABP8XMC2</accession>
<organism evidence="6 7">
    <name type="scientific">Nocardioides conyzicola</name>
    <dbReference type="NCBI Taxonomy" id="1651781"/>
    <lineage>
        <taxon>Bacteria</taxon>
        <taxon>Bacillati</taxon>
        <taxon>Actinomycetota</taxon>
        <taxon>Actinomycetes</taxon>
        <taxon>Propionibacteriales</taxon>
        <taxon>Nocardioidaceae</taxon>
        <taxon>Nocardioides</taxon>
    </lineage>
</organism>
<dbReference type="RefSeq" id="WP_345522170.1">
    <property type="nucleotide sequence ID" value="NZ_BAABKM010000002.1"/>
</dbReference>
<keyword evidence="2 4" id="KW-0238">DNA-binding</keyword>
<evidence type="ECO:0000313" key="6">
    <source>
        <dbReference type="EMBL" id="GAA4709126.1"/>
    </source>
</evidence>